<proteinExistence type="predicted"/>
<dbReference type="Pfam" id="PF21101">
    <property type="entry name" value="YqgU"/>
    <property type="match status" value="1"/>
</dbReference>
<evidence type="ECO:0000256" key="1">
    <source>
        <dbReference type="SAM" id="MobiDB-lite"/>
    </source>
</evidence>
<feature type="chain" id="PRO_5039267450" description="YqgU-like 6-bladed beta-propeller domain-containing protein" evidence="2">
    <location>
        <begin position="22"/>
        <end position="359"/>
    </location>
</feature>
<dbReference type="STRING" id="426757.SAMN04488127_1265"/>
<evidence type="ECO:0000256" key="2">
    <source>
        <dbReference type="SAM" id="SignalP"/>
    </source>
</evidence>
<gene>
    <name evidence="4" type="ORF">SAMN04488127_1265</name>
</gene>
<evidence type="ECO:0000313" key="5">
    <source>
        <dbReference type="Proteomes" id="UP000199200"/>
    </source>
</evidence>
<dbReference type="RefSeq" id="WP_092051184.1">
    <property type="nucleotide sequence ID" value="NZ_FNZF01000002.1"/>
</dbReference>
<evidence type="ECO:0000259" key="3">
    <source>
        <dbReference type="Pfam" id="PF21101"/>
    </source>
</evidence>
<reference evidence="5" key="1">
    <citation type="submission" date="2016-10" db="EMBL/GenBank/DDBJ databases">
        <authorList>
            <person name="Varghese N."/>
            <person name="Submissions S."/>
        </authorList>
    </citation>
    <scope>NUCLEOTIDE SEQUENCE [LARGE SCALE GENOMIC DNA]</scope>
    <source>
        <strain evidence="5">CGMCC 1.6763</strain>
    </source>
</reference>
<dbReference type="PROSITE" id="PS51257">
    <property type="entry name" value="PROKAR_LIPOPROTEIN"/>
    <property type="match status" value="1"/>
</dbReference>
<feature type="domain" description="YqgU-like 6-bladed beta-propeller" evidence="3">
    <location>
        <begin position="89"/>
        <end position="200"/>
    </location>
</feature>
<protein>
    <recommendedName>
        <fullName evidence="3">YqgU-like 6-bladed beta-propeller domain-containing protein</fullName>
    </recommendedName>
</protein>
<feature type="region of interest" description="Disordered" evidence="1">
    <location>
        <begin position="22"/>
        <end position="48"/>
    </location>
</feature>
<keyword evidence="5" id="KW-1185">Reference proteome</keyword>
<dbReference type="InterPro" id="IPR048421">
    <property type="entry name" value="YqgU_beta-prop"/>
</dbReference>
<evidence type="ECO:0000313" key="4">
    <source>
        <dbReference type="EMBL" id="SEJ20760.1"/>
    </source>
</evidence>
<organism evidence="4 5">
    <name type="scientific">Bhargavaea ginsengi</name>
    <dbReference type="NCBI Taxonomy" id="426757"/>
    <lineage>
        <taxon>Bacteria</taxon>
        <taxon>Bacillati</taxon>
        <taxon>Bacillota</taxon>
        <taxon>Bacilli</taxon>
        <taxon>Bacillales</taxon>
        <taxon>Caryophanaceae</taxon>
        <taxon>Bhargavaea</taxon>
    </lineage>
</organism>
<sequence>MIKKRMLAGLLAIILVTAGCAPEEETPPEAGGTAEGAEEPEENTRAIPDIGEDPLVLGFDAGGRILAVSSEETGGSVLYAVEPEKGAAEEIVRTELMITEAESHPSGRLLLRLDAGEGEAHLRLIGDDTAEEDIIVESHDIAWSWNPDDWTKLYVTAFDEYWDYEVFLADASSGSLEPVEDAGPFPVWAGAGGVIEVLDDGNLEDGGTLVDGKGTVIAENVLEFSTDGKLFAIAEAAADGSIGYLIGSGKGDWLPVMSLPSGDRWLGLLPAEIEPAGPGRFATLLPTETEAVEEVAQWQPAVISTRGIRKSAARVDSPVMTCSAETSFCLTGAMSELLFNADDGTVVNWMEQIKGDSGK</sequence>
<dbReference type="Proteomes" id="UP000199200">
    <property type="component" value="Unassembled WGS sequence"/>
</dbReference>
<name>A0A1H6X791_9BACL</name>
<feature type="signal peptide" evidence="2">
    <location>
        <begin position="1"/>
        <end position="21"/>
    </location>
</feature>
<dbReference type="SUPFAM" id="SSF69304">
    <property type="entry name" value="Tricorn protease N-terminal domain"/>
    <property type="match status" value="1"/>
</dbReference>
<accession>A0A1H6X791</accession>
<keyword evidence="2" id="KW-0732">Signal</keyword>
<dbReference type="AlphaFoldDB" id="A0A1H6X791"/>
<dbReference type="OrthoDB" id="2168335at2"/>
<dbReference type="EMBL" id="FNZF01000002">
    <property type="protein sequence ID" value="SEJ20760.1"/>
    <property type="molecule type" value="Genomic_DNA"/>
</dbReference>